<dbReference type="KEGG" id="vta:B0790"/>
<accession>A0A2N8ZKG2</accession>
<proteinExistence type="predicted"/>
<protein>
    <submittedName>
        <fullName evidence="2">Gram-negative pili assembly chaperone, N-terminal domain protein</fullName>
    </submittedName>
</protein>
<feature type="chain" id="PRO_5017968384" evidence="1">
    <location>
        <begin position="22"/>
        <end position="241"/>
    </location>
</feature>
<dbReference type="InterPro" id="IPR013783">
    <property type="entry name" value="Ig-like_fold"/>
</dbReference>
<dbReference type="Gene3D" id="2.60.40.10">
    <property type="entry name" value="Immunoglobulins"/>
    <property type="match status" value="1"/>
</dbReference>
<dbReference type="SUPFAM" id="SSF49354">
    <property type="entry name" value="PapD-like"/>
    <property type="match status" value="1"/>
</dbReference>
<dbReference type="Proteomes" id="UP000235828">
    <property type="component" value="Chromosome B"/>
</dbReference>
<evidence type="ECO:0000313" key="2">
    <source>
        <dbReference type="EMBL" id="SON52401.1"/>
    </source>
</evidence>
<evidence type="ECO:0000313" key="3">
    <source>
        <dbReference type="Proteomes" id="UP000235828"/>
    </source>
</evidence>
<name>A0A2N8ZKG2_9VIBR</name>
<reference evidence="2 3" key="1">
    <citation type="submission" date="2017-10" db="EMBL/GenBank/DDBJ databases">
        <authorList>
            <person name="Banno H."/>
            <person name="Chua N.-H."/>
        </authorList>
    </citation>
    <scope>NUCLEOTIDE SEQUENCE [LARGE SCALE GENOMIC DNA]</scope>
    <source>
        <strain evidence="2">Vibrio tapetis CECT4600</strain>
    </source>
</reference>
<keyword evidence="1" id="KW-0732">Signal</keyword>
<feature type="signal peptide" evidence="1">
    <location>
        <begin position="1"/>
        <end position="21"/>
    </location>
</feature>
<dbReference type="EMBL" id="LT960612">
    <property type="protein sequence ID" value="SON52401.1"/>
    <property type="molecule type" value="Genomic_DNA"/>
</dbReference>
<organism evidence="2 3">
    <name type="scientific">Vibrio tapetis subsp. tapetis</name>
    <dbReference type="NCBI Taxonomy" id="1671868"/>
    <lineage>
        <taxon>Bacteria</taxon>
        <taxon>Pseudomonadati</taxon>
        <taxon>Pseudomonadota</taxon>
        <taxon>Gammaproteobacteria</taxon>
        <taxon>Vibrionales</taxon>
        <taxon>Vibrionaceae</taxon>
        <taxon>Vibrio</taxon>
    </lineage>
</organism>
<dbReference type="RefSeq" id="WP_102524663.1">
    <property type="nucleotide sequence ID" value="NZ_LT960612.1"/>
</dbReference>
<gene>
    <name evidence="2" type="ORF">VTAP4600_B0790</name>
</gene>
<dbReference type="InterPro" id="IPR008962">
    <property type="entry name" value="PapD-like_sf"/>
</dbReference>
<evidence type="ECO:0000256" key="1">
    <source>
        <dbReference type="SAM" id="SignalP"/>
    </source>
</evidence>
<dbReference type="OrthoDB" id="369595at2"/>
<dbReference type="AlphaFoldDB" id="A0A2N8ZKG2"/>
<sequence>MMKRKLFLLIGLMLFSALSNSLVLSPTVLEIDTQRGGMSQVVVTNNTNQSVPLEASLRRIVFQANGEFITEEVEDDNLLVFPLASILHPAQSQVFRLQWVSKNQQTNSESYYLRLSQPALSSESMRNLGVGLSTVSHSAEKRSGISVQVHYNALVHVFSQSQQANVALHVEKSGEVKLVNHGNRYTYLSLIKFVPTTTTLSKNYNAQLFDQLDERFIPPFSTLSILPKHALPPGEYQGLIP</sequence>
<keyword evidence="3" id="KW-1185">Reference proteome</keyword>